<name>A0A3Q3QP31_MONAL</name>
<dbReference type="KEGG" id="malb:109969058"/>
<evidence type="ECO:0000256" key="5">
    <source>
        <dbReference type="ARBA" id="ARBA00023180"/>
    </source>
</evidence>
<evidence type="ECO:0000259" key="7">
    <source>
        <dbReference type="SMART" id="SM01352"/>
    </source>
</evidence>
<evidence type="ECO:0000313" key="9">
    <source>
        <dbReference type="Proteomes" id="UP000261600"/>
    </source>
</evidence>
<evidence type="ECO:0000256" key="6">
    <source>
        <dbReference type="SAM" id="SignalP"/>
    </source>
</evidence>
<dbReference type="RefSeq" id="XP_020471409.1">
    <property type="nucleotide sequence ID" value="XM_020615753.1"/>
</dbReference>
<feature type="chain" id="PRO_5018564524" description="APCDD1 domain-containing protein" evidence="6">
    <location>
        <begin position="38"/>
        <end position="520"/>
    </location>
</feature>
<feature type="domain" description="APCDD1" evidence="7">
    <location>
        <begin position="289"/>
        <end position="498"/>
    </location>
</feature>
<organism evidence="8 9">
    <name type="scientific">Monopterus albus</name>
    <name type="common">Swamp eel</name>
    <dbReference type="NCBI Taxonomy" id="43700"/>
    <lineage>
        <taxon>Eukaryota</taxon>
        <taxon>Metazoa</taxon>
        <taxon>Chordata</taxon>
        <taxon>Craniata</taxon>
        <taxon>Vertebrata</taxon>
        <taxon>Euteleostomi</taxon>
        <taxon>Actinopterygii</taxon>
        <taxon>Neopterygii</taxon>
        <taxon>Teleostei</taxon>
        <taxon>Neoteleostei</taxon>
        <taxon>Acanthomorphata</taxon>
        <taxon>Anabantaria</taxon>
        <taxon>Synbranchiformes</taxon>
        <taxon>Synbranchidae</taxon>
        <taxon>Monopterus</taxon>
    </lineage>
</organism>
<dbReference type="PANTHER" id="PTHR31021">
    <property type="entry name" value="ADENOMATOSIS POLYPOSIS COLI DOWN-REGULATED 1"/>
    <property type="match status" value="1"/>
</dbReference>
<dbReference type="AlphaFoldDB" id="A0A3Q3QP31"/>
<dbReference type="GO" id="GO:0005886">
    <property type="term" value="C:plasma membrane"/>
    <property type="evidence" value="ECO:0007669"/>
    <property type="project" value="InterPro"/>
</dbReference>
<dbReference type="Pfam" id="PF14921">
    <property type="entry name" value="APCDDC"/>
    <property type="match status" value="2"/>
</dbReference>
<evidence type="ECO:0000256" key="1">
    <source>
        <dbReference type="ARBA" id="ARBA00004167"/>
    </source>
</evidence>
<evidence type="ECO:0000256" key="4">
    <source>
        <dbReference type="ARBA" id="ARBA00023136"/>
    </source>
</evidence>
<evidence type="ECO:0000256" key="3">
    <source>
        <dbReference type="ARBA" id="ARBA00022729"/>
    </source>
</evidence>
<dbReference type="GO" id="GO:0017147">
    <property type="term" value="F:Wnt-protein binding"/>
    <property type="evidence" value="ECO:0007669"/>
    <property type="project" value="InterPro"/>
</dbReference>
<dbReference type="GO" id="GO:0030178">
    <property type="term" value="P:negative regulation of Wnt signaling pathway"/>
    <property type="evidence" value="ECO:0007669"/>
    <property type="project" value="InterPro"/>
</dbReference>
<dbReference type="Proteomes" id="UP000261600">
    <property type="component" value="Unplaced"/>
</dbReference>
<protein>
    <recommendedName>
        <fullName evidence="7">APCDD1 domain-containing protein</fullName>
    </recommendedName>
</protein>
<comment type="subcellular location">
    <subcellularLocation>
        <location evidence="1">Membrane</location>
        <topology evidence="1">Single-pass membrane protein</topology>
    </subcellularLocation>
</comment>
<dbReference type="PANTHER" id="PTHR31021:SF3">
    <property type="entry name" value="PROTEIN APCDD1-LIKE"/>
    <property type="match status" value="1"/>
</dbReference>
<keyword evidence="3 6" id="KW-0732">Signal</keyword>
<keyword evidence="4" id="KW-0472">Membrane</keyword>
<dbReference type="Ensembl" id="ENSMALT00000017197.1">
    <property type="protein sequence ID" value="ENSMALP00000016861.1"/>
    <property type="gene ID" value="ENSMALG00000011812.1"/>
</dbReference>
<dbReference type="OrthoDB" id="5985602at2759"/>
<reference evidence="8" key="2">
    <citation type="submission" date="2025-09" db="UniProtKB">
        <authorList>
            <consortium name="Ensembl"/>
        </authorList>
    </citation>
    <scope>IDENTIFICATION</scope>
</reference>
<dbReference type="InterPro" id="IPR029405">
    <property type="entry name" value="APCDD1_dom"/>
</dbReference>
<evidence type="ECO:0000313" key="8">
    <source>
        <dbReference type="Ensembl" id="ENSMALP00000016861.1"/>
    </source>
</evidence>
<dbReference type="SMART" id="SM01352">
    <property type="entry name" value="APCDDC"/>
    <property type="match status" value="2"/>
</dbReference>
<dbReference type="InterPro" id="IPR042425">
    <property type="entry name" value="APCDD1"/>
</dbReference>
<feature type="domain" description="APCDD1" evidence="7">
    <location>
        <begin position="62"/>
        <end position="288"/>
    </location>
</feature>
<keyword evidence="9" id="KW-1185">Reference proteome</keyword>
<proteinExistence type="predicted"/>
<sequence length="520" mass="58225">MKCTEAGNMSNGDISHLLRGVWLMWLWQAVFVAGTGSKQWEVPTASFTSSFNLSEILQWEPHCQYHHLQDKRRISAEIPPRLDGTWVSTRCEVRPGPEFLTRSYTFHPSRHFKALQHYYTDSSCEDPAYSLMIRGKFRLRQASWITQGGTEAEHHLSKVGIVVHSLAAKQRLASRLPSTCVGLILGQVVPGKLYDLYNTRTGRGCLAALGFSMMEMGLIRVETQHHNHGGKVQELFLGDIHTEWAQRTQHRPTGYQQPLQNAMHHLHPCPLCALVYRSSEQRPPVLPHSPAATQSLAGHWVSQRCETRPTVLFLTRDFTFDPDQHAWEGIYRHYLDPACSRPTFTLRASGHYAQGSPSAKVAGASEFVFKVTQVRVRAMDKPTAKLLNGTRPGKCGRPGGWKVGAEHDVTPTDGCTVLGIKLPHKEFELFKTELDHKKHPLLFIGERPTDGSSPDHPQRRPTSFQAPMVLCSGGETQPLHHYGSVFNSKQVQLAASGTERLTQLVLLAFGSALCSLFCVY</sequence>
<dbReference type="CTD" id="164284"/>
<accession>A0A3Q3QP31</accession>
<keyword evidence="5" id="KW-0325">Glycoprotein</keyword>
<feature type="signal peptide" evidence="6">
    <location>
        <begin position="1"/>
        <end position="37"/>
    </location>
</feature>
<dbReference type="GeneID" id="109969058"/>
<evidence type="ECO:0000256" key="2">
    <source>
        <dbReference type="ARBA" id="ARBA00022692"/>
    </source>
</evidence>
<keyword evidence="2" id="KW-0812">Transmembrane</keyword>
<reference evidence="8" key="1">
    <citation type="submission" date="2025-08" db="UniProtKB">
        <authorList>
            <consortium name="Ensembl"/>
        </authorList>
    </citation>
    <scope>IDENTIFICATION</scope>
</reference>
<dbReference type="STRING" id="43700.ENSMALP00000016861"/>